<feature type="compositionally biased region" description="Polar residues" evidence="1">
    <location>
        <begin position="448"/>
        <end position="459"/>
    </location>
</feature>
<dbReference type="AlphaFoldDB" id="A0AAD3DC20"/>
<evidence type="ECO:0000256" key="1">
    <source>
        <dbReference type="SAM" id="MobiDB-lite"/>
    </source>
</evidence>
<gene>
    <name evidence="3" type="ORF">CTEN210_18180</name>
</gene>
<organism evidence="3 4">
    <name type="scientific">Chaetoceros tenuissimus</name>
    <dbReference type="NCBI Taxonomy" id="426638"/>
    <lineage>
        <taxon>Eukaryota</taxon>
        <taxon>Sar</taxon>
        <taxon>Stramenopiles</taxon>
        <taxon>Ochrophyta</taxon>
        <taxon>Bacillariophyta</taxon>
        <taxon>Coscinodiscophyceae</taxon>
        <taxon>Chaetocerotophycidae</taxon>
        <taxon>Chaetocerotales</taxon>
        <taxon>Chaetocerotaceae</taxon>
        <taxon>Chaetoceros</taxon>
    </lineage>
</organism>
<comment type="caution">
    <text evidence="3">The sequence shown here is derived from an EMBL/GenBank/DDBJ whole genome shotgun (WGS) entry which is preliminary data.</text>
</comment>
<feature type="domain" description="Helicase-associated" evidence="2">
    <location>
        <begin position="355"/>
        <end position="425"/>
    </location>
</feature>
<dbReference type="Pfam" id="PF03457">
    <property type="entry name" value="HA"/>
    <property type="match status" value="3"/>
</dbReference>
<dbReference type="PANTHER" id="PTHR33418:SF1">
    <property type="entry name" value="HELICASE-ASSOCIATED DOMAIN-CONTAINING PROTEIN"/>
    <property type="match status" value="1"/>
</dbReference>
<evidence type="ECO:0000259" key="2">
    <source>
        <dbReference type="Pfam" id="PF03457"/>
    </source>
</evidence>
<feature type="region of interest" description="Disordered" evidence="1">
    <location>
        <begin position="165"/>
        <end position="202"/>
    </location>
</feature>
<dbReference type="EMBL" id="BLLK01000075">
    <property type="protein sequence ID" value="GFH61704.1"/>
    <property type="molecule type" value="Genomic_DNA"/>
</dbReference>
<name>A0AAD3DC20_9STRA</name>
<feature type="compositionally biased region" description="Basic and acidic residues" evidence="1">
    <location>
        <begin position="438"/>
        <end position="447"/>
    </location>
</feature>
<protein>
    <recommendedName>
        <fullName evidence="2">Helicase-associated domain-containing protein</fullName>
    </recommendedName>
</protein>
<reference evidence="3 4" key="1">
    <citation type="journal article" date="2021" name="Sci. Rep.">
        <title>The genome of the diatom Chaetoceros tenuissimus carries an ancient integrated fragment of an extant virus.</title>
        <authorList>
            <person name="Hongo Y."/>
            <person name="Kimura K."/>
            <person name="Takaki Y."/>
            <person name="Yoshida Y."/>
            <person name="Baba S."/>
            <person name="Kobayashi G."/>
            <person name="Nagasaki K."/>
            <person name="Hano T."/>
            <person name="Tomaru Y."/>
        </authorList>
    </citation>
    <scope>NUCLEOTIDE SEQUENCE [LARGE SCALE GENOMIC DNA]</scope>
    <source>
        <strain evidence="3 4">NIES-3715</strain>
    </source>
</reference>
<feature type="domain" description="Helicase-associated" evidence="2">
    <location>
        <begin position="55"/>
        <end position="123"/>
    </location>
</feature>
<evidence type="ECO:0000313" key="4">
    <source>
        <dbReference type="Proteomes" id="UP001054902"/>
    </source>
</evidence>
<dbReference type="Gene3D" id="6.10.140.530">
    <property type="match status" value="3"/>
</dbReference>
<dbReference type="Proteomes" id="UP001054902">
    <property type="component" value="Unassembled WGS sequence"/>
</dbReference>
<sequence length="549" mass="64829">MNGTTELVNEASVREILEDFKKYNDRNNNKEIVVKQELARIRRSVGRFGKTIDHSVKWLDKFQELYEYKEKYGDFNVPTGPKKHDDDNHCLGQLGRWVQRHRNLYMHKLMTKERFELLNSVGFDQCLHKSTNTSIGNTTKTAPTSAVCPEKEDCKVRFDEQLAGEESCTKSRRDTTSKGRDELGKSPIIPTNHDTNHDGSDGTIRTVDHPEQDDSEIKQCNGHLIVEDSLPQTFEKSVHQLLEDFKQFKHKNRENLPPNHEKKSRILFERLVASADCFGKTFHHSVKWLNKLEELYEYKKRYGNCNVPENSKNQKLARWVRLQRDDYANKQTRMSEKRIQMLNALDFNWLVETKTKKWHDKFEELQQYKSKHGHCNVPCSKNVDSPTYQLGKWVFYQRKQYKLMLEGLPNHLTQDRIELLKSLGFDCNLQTSRRKRLDIAKGKESKGRNNTNNQIISQKQETKKKRLENEQKDNYCEQYEEQITVEAQEEDPTKAKIEKTHSRNLKDKIQVLCKLSIMFQNEKNAMYSSFRKRKIDNNSILNDSKRYRK</sequence>
<feature type="domain" description="Helicase-associated" evidence="2">
    <location>
        <begin position="285"/>
        <end position="347"/>
    </location>
</feature>
<dbReference type="InterPro" id="IPR005114">
    <property type="entry name" value="Helicase_assoc"/>
</dbReference>
<proteinExistence type="predicted"/>
<feature type="compositionally biased region" description="Basic and acidic residues" evidence="1">
    <location>
        <begin position="167"/>
        <end position="184"/>
    </location>
</feature>
<evidence type="ECO:0000313" key="3">
    <source>
        <dbReference type="EMBL" id="GFH61704.1"/>
    </source>
</evidence>
<accession>A0AAD3DC20</accession>
<keyword evidence="4" id="KW-1185">Reference proteome</keyword>
<dbReference type="PANTHER" id="PTHR33418">
    <property type="entry name" value="HELICASE-ASSOCIATED"/>
    <property type="match status" value="1"/>
</dbReference>
<feature type="region of interest" description="Disordered" evidence="1">
    <location>
        <begin position="438"/>
        <end position="471"/>
    </location>
</feature>